<feature type="domain" description="RNase H type-1" evidence="1">
    <location>
        <begin position="150"/>
        <end position="213"/>
    </location>
</feature>
<dbReference type="InterPro" id="IPR044730">
    <property type="entry name" value="RNase_H-like_dom_plant"/>
</dbReference>
<reference evidence="3" key="1">
    <citation type="journal article" date="2013" name="Genome Biol.">
        <title>Reference genomes and transcriptomes of Nicotiana sylvestris and Nicotiana tomentosiformis.</title>
        <authorList>
            <person name="Sierro N."/>
            <person name="Battey J.N."/>
            <person name="Ouadi S."/>
            <person name="Bovet L."/>
            <person name="Goepfert S."/>
            <person name="Bakaher N."/>
            <person name="Peitsch M.C."/>
            <person name="Ivanov N.V."/>
        </authorList>
    </citation>
    <scope>NUCLEOTIDE SEQUENCE [LARGE SCALE GENOMIC DNA]</scope>
</reference>
<dbReference type="Pfam" id="PF13456">
    <property type="entry name" value="RVT_3"/>
    <property type="match status" value="1"/>
</dbReference>
<evidence type="ECO:0000259" key="1">
    <source>
        <dbReference type="Pfam" id="PF13456"/>
    </source>
</evidence>
<dbReference type="Gene3D" id="3.30.420.10">
    <property type="entry name" value="Ribonuclease H-like superfamily/Ribonuclease H"/>
    <property type="match status" value="1"/>
</dbReference>
<dbReference type="GO" id="GO:0003676">
    <property type="term" value="F:nucleic acid binding"/>
    <property type="evidence" value="ECO:0007669"/>
    <property type="project" value="InterPro"/>
</dbReference>
<sequence>MPTHSGKFSVSSAWQILRHRTDPNQEFKSMWIKGLPFKISFFLWRLWRKKIATDDIWRRQGQMVMSRCLCCQQPQEESIEHIFITSPTASKLKLLFQAVPAIITWELWKRINTGKHGGLVSTNRAIHEINRTLHQLAMVSFLVMVGTNAKGNPGPSSLGFCVRNDKGDVVYERAVDLGAEAKAILQGLEYYVEHDLHPLILEADSLVMKKVIEGYFRVSLIL</sequence>
<gene>
    <name evidence="4" type="primary">LOC104223745</name>
</gene>
<dbReference type="InterPro" id="IPR036397">
    <property type="entry name" value="RNaseH_sf"/>
</dbReference>
<evidence type="ECO:0000313" key="3">
    <source>
        <dbReference type="Proteomes" id="UP000189701"/>
    </source>
</evidence>
<dbReference type="OrthoDB" id="1250017at2759"/>
<dbReference type="SUPFAM" id="SSF53098">
    <property type="entry name" value="Ribonuclease H-like"/>
    <property type="match status" value="1"/>
</dbReference>
<dbReference type="eggNOG" id="KOG1075">
    <property type="taxonomic scope" value="Eukaryota"/>
</dbReference>
<name>A0A1U7W8L8_NICSY</name>
<evidence type="ECO:0000259" key="2">
    <source>
        <dbReference type="Pfam" id="PF13966"/>
    </source>
</evidence>
<proteinExistence type="predicted"/>
<dbReference type="AlphaFoldDB" id="A0A1U7W8L8"/>
<feature type="domain" description="Reverse transcriptase zinc-binding" evidence="2">
    <location>
        <begin position="8"/>
        <end position="91"/>
    </location>
</feature>
<dbReference type="GO" id="GO:0004523">
    <property type="term" value="F:RNA-DNA hybrid ribonuclease activity"/>
    <property type="evidence" value="ECO:0007669"/>
    <property type="project" value="InterPro"/>
</dbReference>
<keyword evidence="3" id="KW-1185">Reference proteome</keyword>
<organism evidence="3 4">
    <name type="scientific">Nicotiana sylvestris</name>
    <name type="common">Wood tobacco</name>
    <name type="synonym">South American tobacco</name>
    <dbReference type="NCBI Taxonomy" id="4096"/>
    <lineage>
        <taxon>Eukaryota</taxon>
        <taxon>Viridiplantae</taxon>
        <taxon>Streptophyta</taxon>
        <taxon>Embryophyta</taxon>
        <taxon>Tracheophyta</taxon>
        <taxon>Spermatophyta</taxon>
        <taxon>Magnoliopsida</taxon>
        <taxon>eudicotyledons</taxon>
        <taxon>Gunneridae</taxon>
        <taxon>Pentapetalae</taxon>
        <taxon>asterids</taxon>
        <taxon>lamiids</taxon>
        <taxon>Solanales</taxon>
        <taxon>Solanaceae</taxon>
        <taxon>Nicotianoideae</taxon>
        <taxon>Nicotianeae</taxon>
        <taxon>Nicotiana</taxon>
    </lineage>
</organism>
<protein>
    <submittedName>
        <fullName evidence="4">Uncharacterized protein LOC104223745</fullName>
    </submittedName>
</protein>
<dbReference type="RefSeq" id="XP_009773546.1">
    <property type="nucleotide sequence ID" value="XM_009775244.1"/>
</dbReference>
<dbReference type="Pfam" id="PF13966">
    <property type="entry name" value="zf-RVT"/>
    <property type="match status" value="1"/>
</dbReference>
<evidence type="ECO:0000313" key="4">
    <source>
        <dbReference type="RefSeq" id="XP_009773546.1"/>
    </source>
</evidence>
<dbReference type="InterPro" id="IPR012337">
    <property type="entry name" value="RNaseH-like_sf"/>
</dbReference>
<reference evidence="4" key="2">
    <citation type="submission" date="2025-08" db="UniProtKB">
        <authorList>
            <consortium name="RefSeq"/>
        </authorList>
    </citation>
    <scope>IDENTIFICATION</scope>
    <source>
        <tissue evidence="4">Leaf</tissue>
    </source>
</reference>
<dbReference type="InterPro" id="IPR002156">
    <property type="entry name" value="RNaseH_domain"/>
</dbReference>
<accession>A0A1U7W8L8</accession>
<dbReference type="Proteomes" id="UP000189701">
    <property type="component" value="Unplaced"/>
</dbReference>
<dbReference type="CDD" id="cd06222">
    <property type="entry name" value="RNase_H_like"/>
    <property type="match status" value="1"/>
</dbReference>
<dbReference type="InterPro" id="IPR026960">
    <property type="entry name" value="RVT-Znf"/>
</dbReference>